<dbReference type="GeneID" id="5015856"/>
<accession>A0BVV7</accession>
<reference evidence="1 2" key="1">
    <citation type="journal article" date="2006" name="Nature">
        <title>Global trends of whole-genome duplications revealed by the ciliate Paramecium tetraurelia.</title>
        <authorList>
            <consortium name="Genoscope"/>
            <person name="Aury J.-M."/>
            <person name="Jaillon O."/>
            <person name="Duret L."/>
            <person name="Noel B."/>
            <person name="Jubin C."/>
            <person name="Porcel B.M."/>
            <person name="Segurens B."/>
            <person name="Daubin V."/>
            <person name="Anthouard V."/>
            <person name="Aiach N."/>
            <person name="Arnaiz O."/>
            <person name="Billaut A."/>
            <person name="Beisson J."/>
            <person name="Blanc I."/>
            <person name="Bouhouche K."/>
            <person name="Camara F."/>
            <person name="Duharcourt S."/>
            <person name="Guigo R."/>
            <person name="Gogendeau D."/>
            <person name="Katinka M."/>
            <person name="Keller A.-M."/>
            <person name="Kissmehl R."/>
            <person name="Klotz C."/>
            <person name="Koll F."/>
            <person name="Le Moue A."/>
            <person name="Lepere C."/>
            <person name="Malinsky S."/>
            <person name="Nowacki M."/>
            <person name="Nowak J.K."/>
            <person name="Plattner H."/>
            <person name="Poulain J."/>
            <person name="Ruiz F."/>
            <person name="Serrano V."/>
            <person name="Zagulski M."/>
            <person name="Dessen P."/>
            <person name="Betermier M."/>
            <person name="Weissenbach J."/>
            <person name="Scarpelli C."/>
            <person name="Schachter V."/>
            <person name="Sperling L."/>
            <person name="Meyer E."/>
            <person name="Cohen J."/>
            <person name="Wincker P."/>
        </authorList>
    </citation>
    <scope>NUCLEOTIDE SEQUENCE [LARGE SCALE GENOMIC DNA]</scope>
    <source>
        <strain evidence="1 2">Stock d4-2</strain>
    </source>
</reference>
<dbReference type="RefSeq" id="XP_001430072.1">
    <property type="nucleotide sequence ID" value="XM_001430035.1"/>
</dbReference>
<protein>
    <submittedName>
        <fullName evidence="1">Uncharacterized protein</fullName>
    </submittedName>
</protein>
<dbReference type="KEGG" id="ptm:GSPATT00032526001"/>
<dbReference type="InParanoid" id="A0BVV7"/>
<keyword evidence="2" id="KW-1185">Reference proteome</keyword>
<organism evidence="1 2">
    <name type="scientific">Paramecium tetraurelia</name>
    <dbReference type="NCBI Taxonomy" id="5888"/>
    <lineage>
        <taxon>Eukaryota</taxon>
        <taxon>Sar</taxon>
        <taxon>Alveolata</taxon>
        <taxon>Ciliophora</taxon>
        <taxon>Intramacronucleata</taxon>
        <taxon>Oligohymenophorea</taxon>
        <taxon>Peniculida</taxon>
        <taxon>Parameciidae</taxon>
        <taxon>Paramecium</taxon>
    </lineage>
</organism>
<dbReference type="Proteomes" id="UP000000600">
    <property type="component" value="Unassembled WGS sequence"/>
</dbReference>
<dbReference type="HOGENOM" id="CLU_1974815_0_0_1"/>
<evidence type="ECO:0000313" key="2">
    <source>
        <dbReference type="Proteomes" id="UP000000600"/>
    </source>
</evidence>
<proteinExistence type="predicted"/>
<dbReference type="AlphaFoldDB" id="A0BVV7"/>
<name>A0BVV7_PARTE</name>
<gene>
    <name evidence="1" type="ORF">GSPATT00032526001</name>
</gene>
<dbReference type="EMBL" id="CT868020">
    <property type="protein sequence ID" value="CAK62674.1"/>
    <property type="molecule type" value="Genomic_DNA"/>
</dbReference>
<evidence type="ECO:0000313" key="1">
    <source>
        <dbReference type="EMBL" id="CAK62674.1"/>
    </source>
</evidence>
<sequence length="127" mass="14682">MLGLDQIKKNNSRIIIQFGIGNCYLYGMLKNAIIFYKQDDSSQEQEGIILNSQLLSILQILIIQLQVDMQLKYLTQIVNCLASLDSRANLFEQIIHPLIISLKDYVLSKIKLQTIQMIDFSNQNYQQ</sequence>